<proteinExistence type="predicted"/>
<gene>
    <name evidence="1" type="primary">Contig2211.g2380</name>
    <name evidence="1" type="ORF">STYLEM_8947</name>
</gene>
<sequence length="427" mass="49371">MSQTPMKSLQNSLSQQDLRTLSALKLPMSPDNNPTKIQDFLSKRQNNYHQTSYGQFFQNPQTSPLFKKTESFKNIPSHHQFLLHPSKQKYQFKQTLQSGNFSRPATVQSLAQGSAMKSVRALSRNIHQHRHTIANSDTKNNLESTVGFQKYVNTPIESSSIYIQFLIEYFGDNIGICTCCADSIKGQQDKNLSYKYPRCVNTLYKKDFKNSPEQLQNGHGKQKQFVIDNEKRNVKIRFNPPQEGQSIFKSDFRPYVVQPIPKNEDNGFQGNPLFINSTTNSTTYANWGAKPFERVREIRKMPFDSKFHGKSTYYADFNKPEGKQLPPDFEREYDDKFYEDMKKRNQRGEFAGLLHAPFLAKSTSQEAFKNAYQLPKSKAHPPMEEVSDNSSLKFLQLVSTLNVPHVTQTEFKSQFVEKNKYSCPRHY</sequence>
<name>A0A078ACH7_STYLE</name>
<protein>
    <submittedName>
        <fullName evidence="1">Uncharacterized protein</fullName>
    </submittedName>
</protein>
<dbReference type="EMBL" id="CCKQ01008497">
    <property type="protein sequence ID" value="CDW79955.1"/>
    <property type="molecule type" value="Genomic_DNA"/>
</dbReference>
<evidence type="ECO:0000313" key="2">
    <source>
        <dbReference type="Proteomes" id="UP000039865"/>
    </source>
</evidence>
<dbReference type="Proteomes" id="UP000039865">
    <property type="component" value="Unassembled WGS sequence"/>
</dbReference>
<dbReference type="AlphaFoldDB" id="A0A078ACH7"/>
<accession>A0A078ACH7</accession>
<reference evidence="1 2" key="1">
    <citation type="submission" date="2014-06" db="EMBL/GenBank/DDBJ databases">
        <authorList>
            <person name="Swart Estienne"/>
        </authorList>
    </citation>
    <scope>NUCLEOTIDE SEQUENCE [LARGE SCALE GENOMIC DNA]</scope>
    <source>
        <strain evidence="1 2">130c</strain>
    </source>
</reference>
<keyword evidence="2" id="KW-1185">Reference proteome</keyword>
<dbReference type="InParanoid" id="A0A078ACH7"/>
<evidence type="ECO:0000313" key="1">
    <source>
        <dbReference type="EMBL" id="CDW79955.1"/>
    </source>
</evidence>
<organism evidence="1 2">
    <name type="scientific">Stylonychia lemnae</name>
    <name type="common">Ciliate</name>
    <dbReference type="NCBI Taxonomy" id="5949"/>
    <lineage>
        <taxon>Eukaryota</taxon>
        <taxon>Sar</taxon>
        <taxon>Alveolata</taxon>
        <taxon>Ciliophora</taxon>
        <taxon>Intramacronucleata</taxon>
        <taxon>Spirotrichea</taxon>
        <taxon>Stichotrichia</taxon>
        <taxon>Sporadotrichida</taxon>
        <taxon>Oxytrichidae</taxon>
        <taxon>Stylonychinae</taxon>
        <taxon>Stylonychia</taxon>
    </lineage>
</organism>